<protein>
    <submittedName>
        <fullName evidence="2">Uncharacterized protein</fullName>
    </submittedName>
</protein>
<name>A0ABQ9WSN0_9EUKA</name>
<feature type="compositionally biased region" description="Basic and acidic residues" evidence="1">
    <location>
        <begin position="325"/>
        <end position="350"/>
    </location>
</feature>
<sequence>MSSFENVDLTITRLSIDVSTPNQSPILLSLAVKPTKPPYRAHSPVPRASTPQAQNNVQSKERMEAERRVEEAKARQREILTQQALEKERQRAEELVKKQQAAYAAAAEAQGQRMEQLRRQEAAKEAERRRQAAEMEQRRREAESRAAEAREQKMREMKAREDRERMIREEARLNFFNQQEQARRNKMAIDAKMDGSNAPLRFTLQKKKSPSSFPPLEDYFIKPKQAASLAKPKRLLQRQFEKITAPAPKQAPPKSAERRSLSARRVTPTVADRPKTGSPLSDRPKSTDKQKMQKVIFQFGELQGMLQRAASPAPRKRRNQLHNKNKVDDKKQREYEEKLKQLELEKKAQAGDKPWLTRGKSKEEKALEEEKRRIEQEMKDDEEAERRKVVKEAQMREREKREAERKAFQKLIAKKKKKKQNRSHSVGDEEDVVILVAPNRLNAHPQQRKHQLLRLQPAQATPKKVAATSKEGSPQATHTPPKIGSSKGKVEREKEKRSEDVQRSSPFANVERGG</sequence>
<feature type="region of interest" description="Disordered" evidence="1">
    <location>
        <begin position="103"/>
        <end position="162"/>
    </location>
</feature>
<organism evidence="2 3">
    <name type="scientific">Blattamonas nauphoetae</name>
    <dbReference type="NCBI Taxonomy" id="2049346"/>
    <lineage>
        <taxon>Eukaryota</taxon>
        <taxon>Metamonada</taxon>
        <taxon>Preaxostyla</taxon>
        <taxon>Oxymonadida</taxon>
        <taxon>Blattamonas</taxon>
    </lineage>
</organism>
<accession>A0ABQ9WSN0</accession>
<feature type="compositionally biased region" description="Basic and acidic residues" evidence="1">
    <location>
        <begin position="488"/>
        <end position="502"/>
    </location>
</feature>
<evidence type="ECO:0000313" key="3">
    <source>
        <dbReference type="Proteomes" id="UP001281761"/>
    </source>
</evidence>
<feature type="compositionally biased region" description="Basic residues" evidence="1">
    <location>
        <begin position="314"/>
        <end position="324"/>
    </location>
</feature>
<keyword evidence="3" id="KW-1185">Reference proteome</keyword>
<proteinExistence type="predicted"/>
<feature type="compositionally biased region" description="Basic and acidic residues" evidence="1">
    <location>
        <begin position="282"/>
        <end position="291"/>
    </location>
</feature>
<gene>
    <name evidence="2" type="ORF">BLNAU_23343</name>
</gene>
<feature type="compositionally biased region" description="Low complexity" evidence="1">
    <location>
        <begin position="245"/>
        <end position="254"/>
    </location>
</feature>
<evidence type="ECO:0000313" key="2">
    <source>
        <dbReference type="EMBL" id="KAK2941742.1"/>
    </source>
</evidence>
<dbReference type="EMBL" id="JARBJD010000469">
    <property type="protein sequence ID" value="KAK2941742.1"/>
    <property type="molecule type" value="Genomic_DNA"/>
</dbReference>
<comment type="caution">
    <text evidence="2">The sequence shown here is derived from an EMBL/GenBank/DDBJ whole genome shotgun (WGS) entry which is preliminary data.</text>
</comment>
<feature type="region of interest" description="Disordered" evidence="1">
    <location>
        <begin position="37"/>
        <end position="70"/>
    </location>
</feature>
<feature type="region of interest" description="Disordered" evidence="1">
    <location>
        <begin position="226"/>
        <end position="514"/>
    </location>
</feature>
<feature type="compositionally biased region" description="Basic and acidic residues" evidence="1">
    <location>
        <begin position="360"/>
        <end position="377"/>
    </location>
</feature>
<feature type="compositionally biased region" description="Basic and acidic residues" evidence="1">
    <location>
        <begin position="59"/>
        <end position="70"/>
    </location>
</feature>
<feature type="compositionally biased region" description="Basic residues" evidence="1">
    <location>
        <begin position="412"/>
        <end position="422"/>
    </location>
</feature>
<reference evidence="2 3" key="1">
    <citation type="journal article" date="2022" name="bioRxiv">
        <title>Genomics of Preaxostyla Flagellates Illuminates Evolutionary Transitions and the Path Towards Mitochondrial Loss.</title>
        <authorList>
            <person name="Novak L.V.F."/>
            <person name="Treitli S.C."/>
            <person name="Pyrih J."/>
            <person name="Halakuc P."/>
            <person name="Pipaliya S.V."/>
            <person name="Vacek V."/>
            <person name="Brzon O."/>
            <person name="Soukal P."/>
            <person name="Eme L."/>
            <person name="Dacks J.B."/>
            <person name="Karnkowska A."/>
            <person name="Elias M."/>
            <person name="Hampl V."/>
        </authorList>
    </citation>
    <scope>NUCLEOTIDE SEQUENCE [LARGE SCALE GENOMIC DNA]</scope>
    <source>
        <strain evidence="2">NAU3</strain>
        <tissue evidence="2">Gut</tissue>
    </source>
</reference>
<feature type="compositionally biased region" description="Polar residues" evidence="1">
    <location>
        <begin position="49"/>
        <end position="58"/>
    </location>
</feature>
<dbReference type="Proteomes" id="UP001281761">
    <property type="component" value="Unassembled WGS sequence"/>
</dbReference>
<feature type="compositionally biased region" description="Basic and acidic residues" evidence="1">
    <location>
        <begin position="115"/>
        <end position="162"/>
    </location>
</feature>
<evidence type="ECO:0000256" key="1">
    <source>
        <dbReference type="SAM" id="MobiDB-lite"/>
    </source>
</evidence>
<feature type="compositionally biased region" description="Low complexity" evidence="1">
    <location>
        <begin position="103"/>
        <end position="112"/>
    </location>
</feature>
<feature type="compositionally biased region" description="Basic and acidic residues" evidence="1">
    <location>
        <begin position="384"/>
        <end position="407"/>
    </location>
</feature>